<dbReference type="AlphaFoldDB" id="A0A0S7BLC6"/>
<keyword evidence="4" id="KW-0808">Transferase</keyword>
<keyword evidence="8" id="KW-0289">Folate biosynthesis</keyword>
<feature type="domain" description="7,8-dihydro-6-hydroxymethylpterin-pyrophosphokinase" evidence="9">
    <location>
        <begin position="86"/>
        <end position="97"/>
    </location>
</feature>
<evidence type="ECO:0000256" key="2">
    <source>
        <dbReference type="ARBA" id="ARBA00005051"/>
    </source>
</evidence>
<dbReference type="Proteomes" id="UP000055060">
    <property type="component" value="Unassembled WGS sequence"/>
</dbReference>
<dbReference type="PROSITE" id="PS00794">
    <property type="entry name" value="HPPK"/>
    <property type="match status" value="1"/>
</dbReference>
<dbReference type="NCBIfam" id="TIGR01498">
    <property type="entry name" value="folK"/>
    <property type="match status" value="1"/>
</dbReference>
<dbReference type="PANTHER" id="PTHR43071">
    <property type="entry name" value="2-AMINO-4-HYDROXY-6-HYDROXYMETHYLDIHYDROPTERIDINE PYROPHOSPHOKINASE"/>
    <property type="match status" value="1"/>
</dbReference>
<protein>
    <recommendedName>
        <fullName evidence="3">2-amino-4-hydroxy-6-hydroxymethyldihydropteridine diphosphokinase</fullName>
        <ecNumber evidence="3">2.7.6.3</ecNumber>
    </recommendedName>
</protein>
<dbReference type="SUPFAM" id="SSF55083">
    <property type="entry name" value="6-hydroxymethyl-7,8-dihydropterin pyrophosphokinase, HPPK"/>
    <property type="match status" value="1"/>
</dbReference>
<dbReference type="STRING" id="360412.LARV_02758"/>
<dbReference type="OrthoDB" id="9808041at2"/>
<evidence type="ECO:0000256" key="6">
    <source>
        <dbReference type="ARBA" id="ARBA00022777"/>
    </source>
</evidence>
<evidence type="ECO:0000256" key="7">
    <source>
        <dbReference type="ARBA" id="ARBA00022840"/>
    </source>
</evidence>
<evidence type="ECO:0000313" key="11">
    <source>
        <dbReference type="Proteomes" id="UP000055060"/>
    </source>
</evidence>
<evidence type="ECO:0000256" key="5">
    <source>
        <dbReference type="ARBA" id="ARBA00022741"/>
    </source>
</evidence>
<comment type="pathway">
    <text evidence="2">Cofactor biosynthesis; tetrahydrofolate biosynthesis; 2-amino-4-hydroxy-6-hydroxymethyl-7,8-dihydropteridine diphosphate from 7,8-dihydroneopterin triphosphate: step 4/4.</text>
</comment>
<dbReference type="PANTHER" id="PTHR43071:SF1">
    <property type="entry name" value="2-AMINO-4-HYDROXY-6-HYDROXYMETHYLDIHYDROPTERIDINE PYROPHOSPHOKINASE"/>
    <property type="match status" value="1"/>
</dbReference>
<dbReference type="Pfam" id="PF01288">
    <property type="entry name" value="HPPK"/>
    <property type="match status" value="1"/>
</dbReference>
<keyword evidence="6 10" id="KW-0418">Kinase</keyword>
<dbReference type="GO" id="GO:0003848">
    <property type="term" value="F:2-amino-4-hydroxy-6-hydroxymethyldihydropteridine diphosphokinase activity"/>
    <property type="evidence" value="ECO:0007669"/>
    <property type="project" value="UniProtKB-EC"/>
</dbReference>
<evidence type="ECO:0000256" key="3">
    <source>
        <dbReference type="ARBA" id="ARBA00013253"/>
    </source>
</evidence>
<keyword evidence="11" id="KW-1185">Reference proteome</keyword>
<dbReference type="UniPathway" id="UPA00077">
    <property type="reaction ID" value="UER00155"/>
</dbReference>
<dbReference type="Gene3D" id="3.30.70.560">
    <property type="entry name" value="7,8-Dihydro-6-hydroxymethylpterin-pyrophosphokinase HPPK"/>
    <property type="match status" value="1"/>
</dbReference>
<dbReference type="EMBL" id="DF967972">
    <property type="protein sequence ID" value="GAP14978.1"/>
    <property type="molecule type" value="Genomic_DNA"/>
</dbReference>
<comment type="catalytic activity">
    <reaction evidence="1">
        <text>6-hydroxymethyl-7,8-dihydropterin + ATP = (7,8-dihydropterin-6-yl)methyl diphosphate + AMP + H(+)</text>
        <dbReference type="Rhea" id="RHEA:11412"/>
        <dbReference type="ChEBI" id="CHEBI:15378"/>
        <dbReference type="ChEBI" id="CHEBI:30616"/>
        <dbReference type="ChEBI" id="CHEBI:44841"/>
        <dbReference type="ChEBI" id="CHEBI:72950"/>
        <dbReference type="ChEBI" id="CHEBI:456215"/>
        <dbReference type="EC" id="2.7.6.3"/>
    </reaction>
</comment>
<reference evidence="10" key="1">
    <citation type="submission" date="2015-07" db="EMBL/GenBank/DDBJ databases">
        <title>Draft Genome Sequences of Anaerolinea thermolimosa IMO-1, Bellilinea caldifistulae GOMI-1, Leptolinea tardivitalis YMTK-2, Levilinea saccharolytica KIBI-1,Longilinea arvoryzae KOME-1, Previously Described as Members of the Anaerolineaceae (Chloroflexi).</title>
        <authorList>
            <person name="Sekiguchi Y."/>
            <person name="Ohashi A."/>
            <person name="Matsuura N."/>
            <person name="Tourlousse M.D."/>
        </authorList>
    </citation>
    <scope>NUCLEOTIDE SEQUENCE [LARGE SCALE GENOMIC DNA]</scope>
    <source>
        <strain evidence="10">KOME-1</strain>
    </source>
</reference>
<keyword evidence="7" id="KW-0067">ATP-binding</keyword>
<gene>
    <name evidence="10" type="ORF">LARV_02758</name>
</gene>
<dbReference type="InterPro" id="IPR035907">
    <property type="entry name" value="Hppk_sf"/>
</dbReference>
<dbReference type="GO" id="GO:0016301">
    <property type="term" value="F:kinase activity"/>
    <property type="evidence" value="ECO:0007669"/>
    <property type="project" value="UniProtKB-KW"/>
</dbReference>
<dbReference type="GO" id="GO:0046656">
    <property type="term" value="P:folic acid biosynthetic process"/>
    <property type="evidence" value="ECO:0007669"/>
    <property type="project" value="UniProtKB-KW"/>
</dbReference>
<organism evidence="10">
    <name type="scientific">Longilinea arvoryzae</name>
    <dbReference type="NCBI Taxonomy" id="360412"/>
    <lineage>
        <taxon>Bacteria</taxon>
        <taxon>Bacillati</taxon>
        <taxon>Chloroflexota</taxon>
        <taxon>Anaerolineae</taxon>
        <taxon>Anaerolineales</taxon>
        <taxon>Anaerolineaceae</taxon>
        <taxon>Longilinea</taxon>
    </lineage>
</organism>
<accession>A0A0S7BLC6</accession>
<evidence type="ECO:0000313" key="10">
    <source>
        <dbReference type="EMBL" id="GAP14978.1"/>
    </source>
</evidence>
<proteinExistence type="predicted"/>
<evidence type="ECO:0000256" key="8">
    <source>
        <dbReference type="ARBA" id="ARBA00022909"/>
    </source>
</evidence>
<dbReference type="RefSeq" id="WP_075074189.1">
    <property type="nucleotide sequence ID" value="NZ_DF967972.1"/>
</dbReference>
<sequence>MHQAILLLGSNIFPAENIPTAIALLQEYCHVLSLSILWETLAVGNPGPNFLNIAVLVETERESEAFKWQIIRPIEDKMGRVRTSNKNAPRTIDIDIIIWDGQVTDSHVWTWAHIALPVSALAPQLVDPATGKSLQDIARELREESRAVPHPEFFGFQ</sequence>
<dbReference type="EC" id="2.7.6.3" evidence="3"/>
<evidence type="ECO:0000256" key="4">
    <source>
        <dbReference type="ARBA" id="ARBA00022679"/>
    </source>
</evidence>
<evidence type="ECO:0000256" key="1">
    <source>
        <dbReference type="ARBA" id="ARBA00000198"/>
    </source>
</evidence>
<evidence type="ECO:0000259" key="9">
    <source>
        <dbReference type="PROSITE" id="PS00794"/>
    </source>
</evidence>
<dbReference type="GO" id="GO:0046654">
    <property type="term" value="P:tetrahydrofolate biosynthetic process"/>
    <property type="evidence" value="ECO:0007669"/>
    <property type="project" value="UniProtKB-UniPathway"/>
</dbReference>
<dbReference type="GO" id="GO:0005524">
    <property type="term" value="F:ATP binding"/>
    <property type="evidence" value="ECO:0007669"/>
    <property type="project" value="UniProtKB-KW"/>
</dbReference>
<dbReference type="InterPro" id="IPR000550">
    <property type="entry name" value="Hppk"/>
</dbReference>
<keyword evidence="5" id="KW-0547">Nucleotide-binding</keyword>
<name>A0A0S7BLC6_9CHLR</name>